<dbReference type="RefSeq" id="WP_126583383.1">
    <property type="nucleotide sequence ID" value="NZ_BIFR01000002.1"/>
</dbReference>
<dbReference type="OrthoDB" id="9788209at2"/>
<organism evidence="5 6">
    <name type="scientific">Tengunoibacter tsumagoiensis</name>
    <dbReference type="NCBI Taxonomy" id="2014871"/>
    <lineage>
        <taxon>Bacteria</taxon>
        <taxon>Bacillati</taxon>
        <taxon>Chloroflexota</taxon>
        <taxon>Ktedonobacteria</taxon>
        <taxon>Ktedonobacterales</taxon>
        <taxon>Dictyobacteraceae</taxon>
        <taxon>Tengunoibacter</taxon>
    </lineage>
</organism>
<dbReference type="PRINTS" id="PR00036">
    <property type="entry name" value="HTHLACI"/>
</dbReference>
<dbReference type="InterPro" id="IPR046335">
    <property type="entry name" value="LacI/GalR-like_sensor"/>
</dbReference>
<dbReference type="Gene3D" id="3.40.50.2300">
    <property type="match status" value="2"/>
</dbReference>
<dbReference type="Proteomes" id="UP000287352">
    <property type="component" value="Unassembled WGS sequence"/>
</dbReference>
<keyword evidence="3" id="KW-0804">Transcription</keyword>
<evidence type="ECO:0000313" key="5">
    <source>
        <dbReference type="EMBL" id="GCE15992.1"/>
    </source>
</evidence>
<dbReference type="SMART" id="SM00354">
    <property type="entry name" value="HTH_LACI"/>
    <property type="match status" value="1"/>
</dbReference>
<dbReference type="SUPFAM" id="SSF47413">
    <property type="entry name" value="lambda repressor-like DNA-binding domains"/>
    <property type="match status" value="1"/>
</dbReference>
<evidence type="ECO:0000259" key="4">
    <source>
        <dbReference type="PROSITE" id="PS50932"/>
    </source>
</evidence>
<dbReference type="Pfam" id="PF13377">
    <property type="entry name" value="Peripla_BP_3"/>
    <property type="match status" value="1"/>
</dbReference>
<evidence type="ECO:0000256" key="3">
    <source>
        <dbReference type="ARBA" id="ARBA00023163"/>
    </source>
</evidence>
<evidence type="ECO:0000313" key="6">
    <source>
        <dbReference type="Proteomes" id="UP000287352"/>
    </source>
</evidence>
<keyword evidence="2" id="KW-0238">DNA-binding</keyword>
<dbReference type="InterPro" id="IPR010982">
    <property type="entry name" value="Lambda_DNA-bd_dom_sf"/>
</dbReference>
<dbReference type="GO" id="GO:0003700">
    <property type="term" value="F:DNA-binding transcription factor activity"/>
    <property type="evidence" value="ECO:0007669"/>
    <property type="project" value="TreeGrafter"/>
</dbReference>
<sequence length="371" mass="40497">MARKHTIGDIAKLAGVSKATVSRVLNNKPDVDPATRARILQIMQEVGFVPSITASGLAGGRNRLLGVLIPSFNWFYVADIMRGVSETIGHTPYELLVYSINDMARDNDKGDILDHIFSTKLPAGLLAILPGRSAQYVERLHIHGFPVVMIDDAAHHTAMPWINVDNVQGARQAVKHLIALGHRRIGHILGKKDYLCTLERYQGYCQELEASGIAVDQTLVSQGDFEYLGGVEPARQLLSLPVEQRPTAIFAANDLTAYAVIDVANSFGLRVPEDIALVGFDDIASSLLVRPALTTVKQPFAEIGKHGVELLLSLLDDSAQPSFIFPSAETSRQPLQQVEAHSVQIVLSTRLVVRSSCGAKPLHHHMKDSFP</sequence>
<evidence type="ECO:0000256" key="2">
    <source>
        <dbReference type="ARBA" id="ARBA00023125"/>
    </source>
</evidence>
<accession>A0A402A9Z8</accession>
<dbReference type="InterPro" id="IPR000843">
    <property type="entry name" value="HTH_LacI"/>
</dbReference>
<dbReference type="CDD" id="cd06267">
    <property type="entry name" value="PBP1_LacI_sugar_binding-like"/>
    <property type="match status" value="1"/>
</dbReference>
<feature type="domain" description="HTH lacI-type" evidence="4">
    <location>
        <begin position="6"/>
        <end position="59"/>
    </location>
</feature>
<dbReference type="AlphaFoldDB" id="A0A402A9Z8"/>
<reference evidence="6" key="1">
    <citation type="submission" date="2018-12" db="EMBL/GenBank/DDBJ databases">
        <title>Tengunoibacter tsumagoiensis gen. nov., sp. nov., Dictyobacter kobayashii sp. nov., D. alpinus sp. nov., and D. joshuensis sp. nov. and description of Dictyobacteraceae fam. nov. within the order Ktedonobacterales isolated from Tengu-no-mugimeshi.</title>
        <authorList>
            <person name="Wang C.M."/>
            <person name="Zheng Y."/>
            <person name="Sakai Y."/>
            <person name="Toyoda A."/>
            <person name="Minakuchi Y."/>
            <person name="Abe K."/>
            <person name="Yokota A."/>
            <person name="Yabe S."/>
        </authorList>
    </citation>
    <scope>NUCLEOTIDE SEQUENCE [LARGE SCALE GENOMIC DNA]</scope>
    <source>
        <strain evidence="6">Uno3</strain>
    </source>
</reference>
<dbReference type="GO" id="GO:0000976">
    <property type="term" value="F:transcription cis-regulatory region binding"/>
    <property type="evidence" value="ECO:0007669"/>
    <property type="project" value="TreeGrafter"/>
</dbReference>
<dbReference type="EMBL" id="BIFR01000002">
    <property type="protein sequence ID" value="GCE15992.1"/>
    <property type="molecule type" value="Genomic_DNA"/>
</dbReference>
<dbReference type="PANTHER" id="PTHR30146:SF153">
    <property type="entry name" value="LACTOSE OPERON REPRESSOR"/>
    <property type="match status" value="1"/>
</dbReference>
<keyword evidence="1" id="KW-0805">Transcription regulation</keyword>
<name>A0A402A9Z8_9CHLR</name>
<evidence type="ECO:0000256" key="1">
    <source>
        <dbReference type="ARBA" id="ARBA00023015"/>
    </source>
</evidence>
<dbReference type="SUPFAM" id="SSF53822">
    <property type="entry name" value="Periplasmic binding protein-like I"/>
    <property type="match status" value="1"/>
</dbReference>
<gene>
    <name evidence="5" type="primary">lacI_2</name>
    <name evidence="5" type="ORF">KTT_58510</name>
</gene>
<dbReference type="CDD" id="cd01392">
    <property type="entry name" value="HTH_LacI"/>
    <property type="match status" value="1"/>
</dbReference>
<dbReference type="Gene3D" id="1.10.260.40">
    <property type="entry name" value="lambda repressor-like DNA-binding domains"/>
    <property type="match status" value="1"/>
</dbReference>
<dbReference type="PROSITE" id="PS50932">
    <property type="entry name" value="HTH_LACI_2"/>
    <property type="match status" value="1"/>
</dbReference>
<comment type="caution">
    <text evidence="5">The sequence shown here is derived from an EMBL/GenBank/DDBJ whole genome shotgun (WGS) entry which is preliminary data.</text>
</comment>
<keyword evidence="6" id="KW-1185">Reference proteome</keyword>
<dbReference type="InterPro" id="IPR028082">
    <property type="entry name" value="Peripla_BP_I"/>
</dbReference>
<proteinExistence type="predicted"/>
<dbReference type="Pfam" id="PF00356">
    <property type="entry name" value="LacI"/>
    <property type="match status" value="1"/>
</dbReference>
<protein>
    <submittedName>
        <fullName evidence="5">LacI family transcriptional regulator</fullName>
    </submittedName>
</protein>
<dbReference type="PROSITE" id="PS00356">
    <property type="entry name" value="HTH_LACI_1"/>
    <property type="match status" value="1"/>
</dbReference>
<dbReference type="PANTHER" id="PTHR30146">
    <property type="entry name" value="LACI-RELATED TRANSCRIPTIONAL REPRESSOR"/>
    <property type="match status" value="1"/>
</dbReference>